<dbReference type="SUPFAM" id="SSF49879">
    <property type="entry name" value="SMAD/FHA domain"/>
    <property type="match status" value="1"/>
</dbReference>
<dbReference type="Pfam" id="PF16697">
    <property type="entry name" value="Yop-YscD_cpl"/>
    <property type="match status" value="1"/>
</dbReference>
<dbReference type="Proteomes" id="UP000026739">
    <property type="component" value="Unassembled WGS sequence"/>
</dbReference>
<dbReference type="EMBL" id="AZQQ01000100">
    <property type="protein sequence ID" value="KDD66123.1"/>
    <property type="molecule type" value="Genomic_DNA"/>
</dbReference>
<proteinExistence type="predicted"/>
<keyword evidence="1" id="KW-0472">Membrane</keyword>
<feature type="transmembrane region" description="Helical" evidence="1">
    <location>
        <begin position="133"/>
        <end position="155"/>
    </location>
</feature>
<feature type="domain" description="YscD-like Bon-like" evidence="3">
    <location>
        <begin position="188"/>
        <end position="249"/>
    </location>
</feature>
<evidence type="ECO:0000313" key="4">
    <source>
        <dbReference type="EMBL" id="KDD66123.1"/>
    </source>
</evidence>
<sequence>MFELRVLSGLHQGAALPLIGEQWLIGADAAQDLALFDPGMASLHCRLQRVGDDWTLSAEDGVVCDEQGHAHPVTVLTLNRNFTLGSVWLCLAAAEDAWPAVPAPTAANTQTDTPAQPSSGTLPREKIAIRSRVFNRVSGVIMGLLIGIVGSAWTLTRTPSSTLEPVAISDATKTVFSGKRISLVDAEDARRQLSTMLSERMLNDISVQQTPEGMTISGNLKAESLEVYQRMLQRFKDRYDSPVPLIDNVATSSTGLPFVIVQIISGPRAHLVTADGHRLYIGDELQGLRLTRIDDQRVEFDGDRHYELRW</sequence>
<dbReference type="Pfam" id="PF21934">
    <property type="entry name" value="Yop-YscD_ppl_3rd"/>
    <property type="match status" value="1"/>
</dbReference>
<feature type="domain" description="YscD cytoplasmic" evidence="2">
    <location>
        <begin position="5"/>
        <end position="94"/>
    </location>
</feature>
<keyword evidence="1" id="KW-1133">Transmembrane helix</keyword>
<evidence type="ECO:0000259" key="2">
    <source>
        <dbReference type="Pfam" id="PF16697"/>
    </source>
</evidence>
<gene>
    <name evidence="4" type="ORF">V466_25415</name>
</gene>
<dbReference type="InterPro" id="IPR008984">
    <property type="entry name" value="SMAD_FHA_dom_sf"/>
</dbReference>
<evidence type="ECO:0000259" key="3">
    <source>
        <dbReference type="Pfam" id="PF21934"/>
    </source>
</evidence>
<dbReference type="eggNOG" id="COG1716">
    <property type="taxonomic scope" value="Bacteria"/>
</dbReference>
<accession>A0A059KVM9</accession>
<name>A0A059KVM9_9PSED</name>
<organism evidence="4 5">
    <name type="scientific">Pseudomonas mandelii PD30</name>
    <dbReference type="NCBI Taxonomy" id="1419583"/>
    <lineage>
        <taxon>Bacteria</taxon>
        <taxon>Pseudomonadati</taxon>
        <taxon>Pseudomonadota</taxon>
        <taxon>Gammaproteobacteria</taxon>
        <taxon>Pseudomonadales</taxon>
        <taxon>Pseudomonadaceae</taxon>
        <taxon>Pseudomonas</taxon>
    </lineage>
</organism>
<dbReference type="Gene3D" id="2.60.200.20">
    <property type="match status" value="1"/>
</dbReference>
<dbReference type="InterPro" id="IPR032030">
    <property type="entry name" value="YscD_cytoplasmic_dom"/>
</dbReference>
<protein>
    <submittedName>
        <fullName evidence="4">Uncharacterized protein</fullName>
    </submittedName>
</protein>
<dbReference type="AlphaFoldDB" id="A0A059KVM9"/>
<comment type="caution">
    <text evidence="4">The sequence shown here is derived from an EMBL/GenBank/DDBJ whole genome shotgun (WGS) entry which is preliminary data.</text>
</comment>
<dbReference type="InterPro" id="IPR053946">
    <property type="entry name" value="YscD_ppl_3rd"/>
</dbReference>
<reference evidence="4 5" key="1">
    <citation type="submission" date="2013-12" db="EMBL/GenBank/DDBJ databases">
        <authorList>
            <person name="Formusa P.A."/>
            <person name="Habash M."/>
            <person name="Lee H."/>
            <person name="Trevors J.T."/>
        </authorList>
    </citation>
    <scope>NUCLEOTIDE SEQUENCE [LARGE SCALE GENOMIC DNA]</scope>
    <source>
        <strain evidence="4 5">PD30</strain>
    </source>
</reference>
<evidence type="ECO:0000313" key="5">
    <source>
        <dbReference type="Proteomes" id="UP000026739"/>
    </source>
</evidence>
<evidence type="ECO:0000256" key="1">
    <source>
        <dbReference type="SAM" id="Phobius"/>
    </source>
</evidence>
<keyword evidence="1" id="KW-0812">Transmembrane</keyword>
<dbReference type="CDD" id="cd00060">
    <property type="entry name" value="FHA"/>
    <property type="match status" value="1"/>
</dbReference>
<dbReference type="RefSeq" id="WP_033060841.1">
    <property type="nucleotide sequence ID" value="NZ_AZQQ01000100.1"/>
</dbReference>